<protein>
    <recommendedName>
        <fullName evidence="6">DM2 domain-containing protein</fullName>
    </recommendedName>
</protein>
<feature type="region of interest" description="Disordered" evidence="1">
    <location>
        <begin position="66"/>
        <end position="86"/>
    </location>
</feature>
<feature type="compositionally biased region" description="Basic residues" evidence="1">
    <location>
        <begin position="140"/>
        <end position="158"/>
    </location>
</feature>
<keyword evidence="5" id="KW-1185">Reference proteome</keyword>
<evidence type="ECO:0000256" key="1">
    <source>
        <dbReference type="SAM" id="MobiDB-lite"/>
    </source>
</evidence>
<evidence type="ECO:0000313" key="5">
    <source>
        <dbReference type="Proteomes" id="UP001150925"/>
    </source>
</evidence>
<dbReference type="InterPro" id="IPR014876">
    <property type="entry name" value="DEK_C"/>
</dbReference>
<gene>
    <name evidence="4" type="ORF">IWQ62_003141</name>
</gene>
<accession>A0A9W8E7B7</accession>
<feature type="compositionally biased region" description="Polar residues" evidence="1">
    <location>
        <begin position="117"/>
        <end position="127"/>
    </location>
</feature>
<dbReference type="PROSITE" id="PS51925">
    <property type="entry name" value="SWIB_MDM2"/>
    <property type="match status" value="1"/>
</dbReference>
<organism evidence="4 5">
    <name type="scientific">Dispira parvispora</name>
    <dbReference type="NCBI Taxonomy" id="1520584"/>
    <lineage>
        <taxon>Eukaryota</taxon>
        <taxon>Fungi</taxon>
        <taxon>Fungi incertae sedis</taxon>
        <taxon>Zoopagomycota</taxon>
        <taxon>Kickxellomycotina</taxon>
        <taxon>Dimargaritomycetes</taxon>
        <taxon>Dimargaritales</taxon>
        <taxon>Dimargaritaceae</taxon>
        <taxon>Dispira</taxon>
    </lineage>
</organism>
<proteinExistence type="predicted"/>
<dbReference type="Proteomes" id="UP001150925">
    <property type="component" value="Unassembled WGS sequence"/>
</dbReference>
<dbReference type="InterPro" id="IPR003121">
    <property type="entry name" value="SWIB_MDM2_domain"/>
</dbReference>
<sequence length="267" mass="29521">MSLDLHQFIPRINEILGASNLDGITAGNVRRQLEQEKGLDLSSVKKELKQLIMDCYQKALADQAPIPSPVEPPSAGGLVLPLGGGIPHNTDDSLEALFDEELTTESSVDGLVLPKTQLRSPTSTDTSGDVPPSKSDKTAKSTKKKKATATKSKSKKRKSQDDDDNTDEPKRPRRPAPNNAFNQPMRLSPVLSDLVGGDLLPRTEVVKRIWKYIKEHNLQDESDRRYICCDDKLRAVFETDRVHMFTMNKHLANGHLKSTKGETETAA</sequence>
<dbReference type="SUPFAM" id="SSF47592">
    <property type="entry name" value="SWIB/MDM2 domain"/>
    <property type="match status" value="1"/>
</dbReference>
<dbReference type="InterPro" id="IPR019835">
    <property type="entry name" value="SWIB_domain"/>
</dbReference>
<evidence type="ECO:0000259" key="3">
    <source>
        <dbReference type="PROSITE" id="PS51998"/>
    </source>
</evidence>
<feature type="region of interest" description="Disordered" evidence="1">
    <location>
        <begin position="108"/>
        <end position="185"/>
    </location>
</feature>
<dbReference type="Pfam" id="PF08766">
    <property type="entry name" value="DEK_C"/>
    <property type="match status" value="1"/>
</dbReference>
<dbReference type="SUPFAM" id="SSF109715">
    <property type="entry name" value="DEK C-terminal domain"/>
    <property type="match status" value="1"/>
</dbReference>
<dbReference type="Gene3D" id="1.10.245.10">
    <property type="entry name" value="SWIB/MDM2 domain"/>
    <property type="match status" value="1"/>
</dbReference>
<dbReference type="PROSITE" id="PS51998">
    <property type="entry name" value="DEK_C"/>
    <property type="match status" value="1"/>
</dbReference>
<name>A0A9W8E7B7_9FUNG</name>
<dbReference type="Pfam" id="PF02201">
    <property type="entry name" value="SWIB"/>
    <property type="match status" value="1"/>
</dbReference>
<dbReference type="OrthoDB" id="10251073at2759"/>
<comment type="caution">
    <text evidence="4">The sequence shown here is derived from an EMBL/GenBank/DDBJ whole genome shotgun (WGS) entry which is preliminary data.</text>
</comment>
<reference evidence="4" key="1">
    <citation type="submission" date="2022-07" db="EMBL/GenBank/DDBJ databases">
        <title>Phylogenomic reconstructions and comparative analyses of Kickxellomycotina fungi.</title>
        <authorList>
            <person name="Reynolds N.K."/>
            <person name="Stajich J.E."/>
            <person name="Barry K."/>
            <person name="Grigoriev I.V."/>
            <person name="Crous P."/>
            <person name="Smith M.E."/>
        </authorList>
    </citation>
    <scope>NUCLEOTIDE SEQUENCE</scope>
    <source>
        <strain evidence="4">RSA 1196</strain>
    </source>
</reference>
<evidence type="ECO:0000259" key="2">
    <source>
        <dbReference type="PROSITE" id="PS51925"/>
    </source>
</evidence>
<dbReference type="EMBL" id="JANBPY010000793">
    <property type="protein sequence ID" value="KAJ1963682.1"/>
    <property type="molecule type" value="Genomic_DNA"/>
</dbReference>
<dbReference type="SMART" id="SM00151">
    <property type="entry name" value="SWIB"/>
    <property type="match status" value="1"/>
</dbReference>
<dbReference type="InterPro" id="IPR036885">
    <property type="entry name" value="SWIB_MDM2_dom_sf"/>
</dbReference>
<dbReference type="PANTHER" id="PTHR13844">
    <property type="entry name" value="SWI/SNF-RELATED MATRIX-ASSOCIATED ACTIN-DEPENDENT REGULATOR OF CHROMATIN SUBFAMILY D"/>
    <property type="match status" value="1"/>
</dbReference>
<dbReference type="AlphaFoldDB" id="A0A9W8E7B7"/>
<feature type="domain" description="DEK-C" evidence="3">
    <location>
        <begin position="2"/>
        <end position="57"/>
    </location>
</feature>
<feature type="domain" description="DM2" evidence="2">
    <location>
        <begin position="180"/>
        <end position="257"/>
    </location>
</feature>
<evidence type="ECO:0008006" key="6">
    <source>
        <dbReference type="Google" id="ProtNLM"/>
    </source>
</evidence>
<evidence type="ECO:0000313" key="4">
    <source>
        <dbReference type="EMBL" id="KAJ1963682.1"/>
    </source>
</evidence>
<dbReference type="CDD" id="cd10567">
    <property type="entry name" value="SWIB-MDM2_like"/>
    <property type="match status" value="1"/>
</dbReference>